<organism evidence="2 3">
    <name type="scientific">Massilia cellulosiltytica</name>
    <dbReference type="NCBI Taxonomy" id="2683234"/>
    <lineage>
        <taxon>Bacteria</taxon>
        <taxon>Pseudomonadati</taxon>
        <taxon>Pseudomonadota</taxon>
        <taxon>Betaproteobacteria</taxon>
        <taxon>Burkholderiales</taxon>
        <taxon>Oxalobacteraceae</taxon>
        <taxon>Telluria group</taxon>
        <taxon>Massilia</taxon>
    </lineage>
</organism>
<dbReference type="AlphaFoldDB" id="A0A7X3G5P1"/>
<evidence type="ECO:0000256" key="1">
    <source>
        <dbReference type="SAM" id="SignalP"/>
    </source>
</evidence>
<keyword evidence="1" id="KW-0732">Signal</keyword>
<sequence>MSVPYRIPVLLCAWCLAAPACARVGAAEVREGPRGGPCFTITPREERLGTPEFRSIVVWEGARPVWKMTMPKERTFPLTFGMCVPYGGKVASLPRTTPAPLAPGRIYSLRIEARPGKGSAASSYEARFCLARQHDGSAVVHQIWNGDREGPRMYGCLPPGD</sequence>
<feature type="signal peptide" evidence="1">
    <location>
        <begin position="1"/>
        <end position="22"/>
    </location>
</feature>
<reference evidence="2 3" key="1">
    <citation type="submission" date="2019-12" db="EMBL/GenBank/DDBJ databases">
        <authorList>
            <person name="Li C."/>
            <person name="Zhao J."/>
        </authorList>
    </citation>
    <scope>NUCLEOTIDE SEQUENCE [LARGE SCALE GENOMIC DNA]</scope>
    <source>
        <strain evidence="2 3">NEAU-DD11</strain>
    </source>
</reference>
<proteinExistence type="predicted"/>
<dbReference type="EMBL" id="WSES01000008">
    <property type="protein sequence ID" value="MVW63162.1"/>
    <property type="molecule type" value="Genomic_DNA"/>
</dbReference>
<accession>A0A7X3G5P1</accession>
<keyword evidence="3" id="KW-1185">Reference proteome</keyword>
<name>A0A7X3G5P1_9BURK</name>
<feature type="chain" id="PRO_5031273401" description="Lipoprotein" evidence="1">
    <location>
        <begin position="23"/>
        <end position="161"/>
    </location>
</feature>
<dbReference type="RefSeq" id="WP_056136415.1">
    <property type="nucleotide sequence ID" value="NZ_WSES01000008.1"/>
</dbReference>
<evidence type="ECO:0008006" key="4">
    <source>
        <dbReference type="Google" id="ProtNLM"/>
    </source>
</evidence>
<gene>
    <name evidence="2" type="ORF">GPY61_24890</name>
</gene>
<dbReference type="Proteomes" id="UP000443353">
    <property type="component" value="Unassembled WGS sequence"/>
</dbReference>
<evidence type="ECO:0000313" key="3">
    <source>
        <dbReference type="Proteomes" id="UP000443353"/>
    </source>
</evidence>
<comment type="caution">
    <text evidence="2">The sequence shown here is derived from an EMBL/GenBank/DDBJ whole genome shotgun (WGS) entry which is preliminary data.</text>
</comment>
<evidence type="ECO:0000313" key="2">
    <source>
        <dbReference type="EMBL" id="MVW63162.1"/>
    </source>
</evidence>
<protein>
    <recommendedName>
        <fullName evidence="4">Lipoprotein</fullName>
    </recommendedName>
</protein>